<keyword evidence="3 14" id="KW-0813">Transport</keyword>
<feature type="disulfide bond" evidence="13">
    <location>
        <begin position="507"/>
        <end position="517"/>
    </location>
</feature>
<evidence type="ECO:0000313" key="19">
    <source>
        <dbReference type="Proteomes" id="UP000318571"/>
    </source>
</evidence>
<dbReference type="Proteomes" id="UP000318571">
    <property type="component" value="Chromosome 2"/>
</dbReference>
<comment type="caution">
    <text evidence="18">The sequence shown here is derived from an EMBL/GenBank/DDBJ whole genome shotgun (WGS) entry which is preliminary data.</text>
</comment>
<sequence length="1097" mass="122002">MEGNQVLLLKIWNLETKNASSTDLSPQEHGTYLVLDQADIAENRDACCNHAYGRTAREWAWHTSLHGYKYLVFQRHGLCQRICWGLLCILALVLGVLLSICIIFYYLEDPVFLTVQKVGLDDHEVSLPSITVCPGNLKQRETPSTKKAHIEARLRPMRDMWPIWEGITNELFDPDRPNGSANLAWSNDTRAIHDLMHQIMIEGGLMSMPSCEESILNCSLGTPRECCRNSRLILTKNGPCYRLKWSGPDKREDRSIDNSLGFYVKQARHDLNLSITLSGTSSSRVGYPIMNAKYFGKGYLCPENWGDTEAGVMCRSLGFSGGERGLAFIKAKPNRSADPEESYFCADSFSNKEALVFCKMLSWEFGKAISLPYSNLTTYSYLHGISCGSKSEEPHILGCSKYGNGSTPCTKGPAAVECSPGYPFTLRLLTGPMGRNMPPEAELAVGYPVIDTPSSPGFICDRHLNDEVVGMICKALGFKFGRKLPSGLYGHPQVGKDLLFVLEKLACSGNERSIFECQIGPWGAHKCDEAEILSLACANDKSKFDFEPVIVNQDSLEALGSNQNGFVGIQTSLGIIPGCQGTQTNGARLWGDREANALCLEKEFECGMLNRTTDRLERVLGHDGFLQDVFARFNCSGKHEELTSLMSCQPRLSSTCPSRETGSTICLYRSHPDFELCKLLQTEFQGRDMTSSSYLLQRDRTLHLEIAFQNETKTGTEIQGSCKNSTISSSPIKVFVGDLGEAGKGNMVALERRSRTDIQVSAKLIDTTEQVMREWTWESDRWCRNGDLNYSRKDCSLQCQASLAMAVCDCLPWSLSRTPLPENGLSTICTGASILCLRKIETTLEVAARNITLAERILRGQELNINGLGNVRDRCRCPPPCQGVVQYHVESTTFRGSQGTCGNEGENGNAWFHLYLDRTASISYLRRTKLPWELLLALVGGVMTLFCGFSLISILEWVYFHTIRWWHNAHDPMVSDGNYKPLEDGLEGQDPIRRSYSDPELGPKVHFKDEPITNGASRQSTGLRRRNQSRTTTAISRKSVPPPSRNLSLTSVKNSKSRVSTAANTSARSKPLRTRSVKSTTSRRTIDHNGMPPLDGM</sequence>
<comment type="subcellular location">
    <subcellularLocation>
        <location evidence="1">Membrane</location>
        <topology evidence="1">Multi-pass membrane protein</topology>
    </subcellularLocation>
</comment>
<protein>
    <recommendedName>
        <fullName evidence="17">SRCR domain-containing protein</fullName>
    </recommendedName>
</protein>
<dbReference type="PROSITE" id="PS50287">
    <property type="entry name" value="SRCR_2"/>
    <property type="match status" value="2"/>
</dbReference>
<evidence type="ECO:0000256" key="12">
    <source>
        <dbReference type="ARBA" id="ARBA00023303"/>
    </source>
</evidence>
<feature type="compositionally biased region" description="Basic and acidic residues" evidence="15">
    <location>
        <begin position="990"/>
        <end position="1011"/>
    </location>
</feature>
<evidence type="ECO:0000256" key="10">
    <source>
        <dbReference type="ARBA" id="ARBA00023157"/>
    </source>
</evidence>
<evidence type="ECO:0000256" key="2">
    <source>
        <dbReference type="ARBA" id="ARBA00007193"/>
    </source>
</evidence>
<comment type="similarity">
    <text evidence="2 14">Belongs to the amiloride-sensitive sodium channel (TC 1.A.6) family.</text>
</comment>
<feature type="domain" description="SRCR" evidence="17">
    <location>
        <begin position="275"/>
        <end position="419"/>
    </location>
</feature>
<evidence type="ECO:0000256" key="15">
    <source>
        <dbReference type="SAM" id="MobiDB-lite"/>
    </source>
</evidence>
<evidence type="ECO:0000256" key="14">
    <source>
        <dbReference type="RuleBase" id="RU000679"/>
    </source>
</evidence>
<feature type="domain" description="SRCR" evidence="17">
    <location>
        <begin position="426"/>
        <end position="538"/>
    </location>
</feature>
<feature type="compositionally biased region" description="Polar residues" evidence="15">
    <location>
        <begin position="1045"/>
        <end position="1068"/>
    </location>
</feature>
<evidence type="ECO:0000256" key="13">
    <source>
        <dbReference type="PROSITE-ProRule" id="PRU00196"/>
    </source>
</evidence>
<evidence type="ECO:0000256" key="6">
    <source>
        <dbReference type="ARBA" id="ARBA00022989"/>
    </source>
</evidence>
<dbReference type="GO" id="GO:0005886">
    <property type="term" value="C:plasma membrane"/>
    <property type="evidence" value="ECO:0007669"/>
    <property type="project" value="TreeGrafter"/>
</dbReference>
<evidence type="ECO:0000256" key="4">
    <source>
        <dbReference type="ARBA" id="ARBA00022461"/>
    </source>
</evidence>
<dbReference type="PANTHER" id="PTHR11690">
    <property type="entry name" value="AMILORIDE-SENSITIVE SODIUM CHANNEL-RELATED"/>
    <property type="match status" value="1"/>
</dbReference>
<organism evidence="18 19">
    <name type="scientific">Tigriopus californicus</name>
    <name type="common">Marine copepod</name>
    <dbReference type="NCBI Taxonomy" id="6832"/>
    <lineage>
        <taxon>Eukaryota</taxon>
        <taxon>Metazoa</taxon>
        <taxon>Ecdysozoa</taxon>
        <taxon>Arthropoda</taxon>
        <taxon>Crustacea</taxon>
        <taxon>Multicrustacea</taxon>
        <taxon>Hexanauplia</taxon>
        <taxon>Copepoda</taxon>
        <taxon>Harpacticoida</taxon>
        <taxon>Harpacticidae</taxon>
        <taxon>Tigriopus</taxon>
    </lineage>
</organism>
<name>A0A553PCR2_TIGCA</name>
<keyword evidence="9 16" id="KW-0472">Membrane</keyword>
<evidence type="ECO:0000256" key="5">
    <source>
        <dbReference type="ARBA" id="ARBA00022692"/>
    </source>
</evidence>
<dbReference type="PANTHER" id="PTHR11690:SF300">
    <property type="entry name" value="PICKPOCKET PROTEIN 19"/>
    <property type="match status" value="1"/>
</dbReference>
<evidence type="ECO:0000256" key="9">
    <source>
        <dbReference type="ARBA" id="ARBA00023136"/>
    </source>
</evidence>
<evidence type="ECO:0000256" key="1">
    <source>
        <dbReference type="ARBA" id="ARBA00004141"/>
    </source>
</evidence>
<keyword evidence="4 14" id="KW-0894">Sodium channel</keyword>
<evidence type="ECO:0000259" key="17">
    <source>
        <dbReference type="PROSITE" id="PS50287"/>
    </source>
</evidence>
<dbReference type="InterPro" id="IPR036772">
    <property type="entry name" value="SRCR-like_dom_sf"/>
</dbReference>
<dbReference type="Pfam" id="PF00858">
    <property type="entry name" value="ASC"/>
    <property type="match status" value="2"/>
</dbReference>
<feature type="transmembrane region" description="Helical" evidence="16">
    <location>
        <begin position="934"/>
        <end position="960"/>
    </location>
</feature>
<dbReference type="Gene3D" id="3.10.250.10">
    <property type="entry name" value="SRCR-like domain"/>
    <property type="match status" value="2"/>
</dbReference>
<keyword evidence="12 14" id="KW-0407">Ion channel</keyword>
<feature type="region of interest" description="Disordered" evidence="15">
    <location>
        <begin position="981"/>
        <end position="1097"/>
    </location>
</feature>
<keyword evidence="7" id="KW-0915">Sodium</keyword>
<dbReference type="SUPFAM" id="SSF56487">
    <property type="entry name" value="SRCR-like"/>
    <property type="match status" value="2"/>
</dbReference>
<keyword evidence="5 14" id="KW-0812">Transmembrane</keyword>
<feature type="transmembrane region" description="Helical" evidence="16">
    <location>
        <begin position="82"/>
        <end position="107"/>
    </location>
</feature>
<keyword evidence="19" id="KW-1185">Reference proteome</keyword>
<keyword evidence="11 14" id="KW-0739">Sodium transport</keyword>
<dbReference type="Pfam" id="PF00530">
    <property type="entry name" value="SRCR"/>
    <property type="match status" value="1"/>
</dbReference>
<dbReference type="EMBL" id="VCGU01000005">
    <property type="protein sequence ID" value="TRY75472.1"/>
    <property type="molecule type" value="Genomic_DNA"/>
</dbReference>
<evidence type="ECO:0000256" key="11">
    <source>
        <dbReference type="ARBA" id="ARBA00023201"/>
    </source>
</evidence>
<keyword evidence="10 13" id="KW-1015">Disulfide bond</keyword>
<dbReference type="AlphaFoldDB" id="A0A553PCR2"/>
<dbReference type="GO" id="GO:0015280">
    <property type="term" value="F:ligand-gated sodium channel activity"/>
    <property type="evidence" value="ECO:0007669"/>
    <property type="project" value="TreeGrafter"/>
</dbReference>
<dbReference type="InterPro" id="IPR001873">
    <property type="entry name" value="ENaC"/>
</dbReference>
<dbReference type="InterPro" id="IPR001190">
    <property type="entry name" value="SRCR"/>
</dbReference>
<proteinExistence type="inferred from homology"/>
<evidence type="ECO:0000256" key="16">
    <source>
        <dbReference type="SAM" id="Phobius"/>
    </source>
</evidence>
<dbReference type="SMART" id="SM00202">
    <property type="entry name" value="SR"/>
    <property type="match status" value="1"/>
</dbReference>
<evidence type="ECO:0000313" key="18">
    <source>
        <dbReference type="EMBL" id="TRY75472.1"/>
    </source>
</evidence>
<keyword evidence="8 14" id="KW-0406">Ion transport</keyword>
<gene>
    <name evidence="18" type="ORF">TCAL_10494</name>
</gene>
<reference evidence="18 19" key="1">
    <citation type="journal article" date="2018" name="Nat. Ecol. Evol.">
        <title>Genomic signatures of mitonuclear coevolution across populations of Tigriopus californicus.</title>
        <authorList>
            <person name="Barreto F.S."/>
            <person name="Watson E.T."/>
            <person name="Lima T.G."/>
            <person name="Willett C.S."/>
            <person name="Edmands S."/>
            <person name="Li W."/>
            <person name="Burton R.S."/>
        </authorList>
    </citation>
    <scope>NUCLEOTIDE SEQUENCE [LARGE SCALE GENOMIC DNA]</scope>
    <source>
        <strain evidence="18 19">San Diego</strain>
    </source>
</reference>
<evidence type="ECO:0000256" key="7">
    <source>
        <dbReference type="ARBA" id="ARBA00023053"/>
    </source>
</evidence>
<evidence type="ECO:0000256" key="8">
    <source>
        <dbReference type="ARBA" id="ARBA00023065"/>
    </source>
</evidence>
<evidence type="ECO:0000256" key="3">
    <source>
        <dbReference type="ARBA" id="ARBA00022448"/>
    </source>
</evidence>
<comment type="caution">
    <text evidence="13">Lacks conserved residue(s) required for the propagation of feature annotation.</text>
</comment>
<keyword evidence="6 16" id="KW-1133">Transmembrane helix</keyword>
<accession>A0A553PCR2</accession>